<reference evidence="2" key="1">
    <citation type="submission" date="2018-11" db="EMBL/GenBank/DDBJ databases">
        <authorList>
            <consortium name="Pathogen Informatics"/>
        </authorList>
    </citation>
    <scope>NUCLEOTIDE SEQUENCE</scope>
</reference>
<sequence length="240" mass="25523">MAPARMINCPEGLDSTHPSTVGASTSSIIPGNVGVNLLSVSNSVLAYDSSASSLAGSATQASQVLTRAVTSTSSDRRLRNSTKTRTRRQTGSEAVELRRRPRVPSGSGQFVSAGSEAEEDEEEAGDDLDADDGEDDGDDEDEGDEDFASDGFEYEDDEEDQEVEDDEMNIPEIARFRNPRCAGKSACRPVGQFRSAKRGRSSSGTGICAESGHSLLRQTPHSQSLATGKRTDSRLKSGIT</sequence>
<dbReference type="Proteomes" id="UP000784294">
    <property type="component" value="Unassembled WGS sequence"/>
</dbReference>
<feature type="region of interest" description="Disordered" evidence="1">
    <location>
        <begin position="68"/>
        <end position="240"/>
    </location>
</feature>
<proteinExistence type="predicted"/>
<accession>A0A448X2C6</accession>
<evidence type="ECO:0000256" key="1">
    <source>
        <dbReference type="SAM" id="MobiDB-lite"/>
    </source>
</evidence>
<dbReference type="AlphaFoldDB" id="A0A448X2C6"/>
<feature type="compositionally biased region" description="Polar residues" evidence="1">
    <location>
        <begin position="216"/>
        <end position="226"/>
    </location>
</feature>
<name>A0A448X2C6_9PLAT</name>
<protein>
    <submittedName>
        <fullName evidence="2">Uncharacterized protein</fullName>
    </submittedName>
</protein>
<feature type="compositionally biased region" description="Basic and acidic residues" evidence="1">
    <location>
        <begin position="229"/>
        <end position="240"/>
    </location>
</feature>
<gene>
    <name evidence="2" type="ORF">PXEA_LOCUS19818</name>
</gene>
<comment type="caution">
    <text evidence="2">The sequence shown here is derived from an EMBL/GenBank/DDBJ whole genome shotgun (WGS) entry which is preliminary data.</text>
</comment>
<evidence type="ECO:0000313" key="2">
    <source>
        <dbReference type="EMBL" id="VEL26378.1"/>
    </source>
</evidence>
<keyword evidence="3" id="KW-1185">Reference proteome</keyword>
<organism evidence="2 3">
    <name type="scientific">Protopolystoma xenopodis</name>
    <dbReference type="NCBI Taxonomy" id="117903"/>
    <lineage>
        <taxon>Eukaryota</taxon>
        <taxon>Metazoa</taxon>
        <taxon>Spiralia</taxon>
        <taxon>Lophotrochozoa</taxon>
        <taxon>Platyhelminthes</taxon>
        <taxon>Monogenea</taxon>
        <taxon>Polyopisthocotylea</taxon>
        <taxon>Polystomatidea</taxon>
        <taxon>Polystomatidae</taxon>
        <taxon>Protopolystoma</taxon>
    </lineage>
</organism>
<feature type="compositionally biased region" description="Basic residues" evidence="1">
    <location>
        <begin position="79"/>
        <end position="88"/>
    </location>
</feature>
<evidence type="ECO:0000313" key="3">
    <source>
        <dbReference type="Proteomes" id="UP000784294"/>
    </source>
</evidence>
<feature type="compositionally biased region" description="Acidic residues" evidence="1">
    <location>
        <begin position="116"/>
        <end position="169"/>
    </location>
</feature>
<dbReference type="EMBL" id="CAAALY010079859">
    <property type="protein sequence ID" value="VEL26378.1"/>
    <property type="molecule type" value="Genomic_DNA"/>
</dbReference>